<comment type="caution">
    <text evidence="2">The sequence shown here is derived from an EMBL/GenBank/DDBJ whole genome shotgun (WGS) entry which is preliminary data.</text>
</comment>
<accession>A0ABQ8UHF5</accession>
<dbReference type="PANTHER" id="PTHR19308">
    <property type="entry name" value="PHOSPHATIDYLCHOLINE TRANSFER PROTEIN"/>
    <property type="match status" value="1"/>
</dbReference>
<sequence>MALPPTTEQLQHELDQFIAQGWTALDTEDGVERWNKTLTGVSQRAFMGVGTINKPADEVLAAILDPERRKTWDPYFLEGRTLADIDADTKVVYQVAAAGGPASHRDLCLLRVVHRLPDGKIAVITKSTERPDCPPVSGYVRADMLIGGFVVAPEGTASCRVTVCAGTDPHGWMPGFVAKLVGAKQPMVVARLRDYLMKALP</sequence>
<evidence type="ECO:0000313" key="3">
    <source>
        <dbReference type="Proteomes" id="UP001141327"/>
    </source>
</evidence>
<dbReference type="Pfam" id="PF01852">
    <property type="entry name" value="START"/>
    <property type="match status" value="1"/>
</dbReference>
<dbReference type="PROSITE" id="PS50848">
    <property type="entry name" value="START"/>
    <property type="match status" value="1"/>
</dbReference>
<dbReference type="InterPro" id="IPR002913">
    <property type="entry name" value="START_lipid-bd_dom"/>
</dbReference>
<proteinExistence type="predicted"/>
<protein>
    <submittedName>
        <fullName evidence="2">START domain</fullName>
    </submittedName>
</protein>
<dbReference type="InterPro" id="IPR051213">
    <property type="entry name" value="START_lipid_transfer"/>
</dbReference>
<evidence type="ECO:0000259" key="1">
    <source>
        <dbReference type="PROSITE" id="PS50848"/>
    </source>
</evidence>
<dbReference type="CDD" id="cd00177">
    <property type="entry name" value="START"/>
    <property type="match status" value="1"/>
</dbReference>
<reference evidence="2" key="1">
    <citation type="journal article" date="2022" name="bioRxiv">
        <title>Genomics of Preaxostyla Flagellates Illuminates Evolutionary Transitions and the Path Towards Mitochondrial Loss.</title>
        <authorList>
            <person name="Novak L.V.F."/>
            <person name="Treitli S.C."/>
            <person name="Pyrih J."/>
            <person name="Halakuc P."/>
            <person name="Pipaliya S.V."/>
            <person name="Vacek V."/>
            <person name="Brzon O."/>
            <person name="Soukal P."/>
            <person name="Eme L."/>
            <person name="Dacks J.B."/>
            <person name="Karnkowska A."/>
            <person name="Elias M."/>
            <person name="Hampl V."/>
        </authorList>
    </citation>
    <scope>NUCLEOTIDE SEQUENCE</scope>
    <source>
        <strain evidence="2">RCP-MX</strain>
    </source>
</reference>
<dbReference type="Proteomes" id="UP001141327">
    <property type="component" value="Unassembled WGS sequence"/>
</dbReference>
<dbReference type="SUPFAM" id="SSF55961">
    <property type="entry name" value="Bet v1-like"/>
    <property type="match status" value="1"/>
</dbReference>
<dbReference type="EMBL" id="JAPMOS010000038">
    <property type="protein sequence ID" value="KAJ4457866.1"/>
    <property type="molecule type" value="Genomic_DNA"/>
</dbReference>
<organism evidence="2 3">
    <name type="scientific">Paratrimastix pyriformis</name>
    <dbReference type="NCBI Taxonomy" id="342808"/>
    <lineage>
        <taxon>Eukaryota</taxon>
        <taxon>Metamonada</taxon>
        <taxon>Preaxostyla</taxon>
        <taxon>Paratrimastigidae</taxon>
        <taxon>Paratrimastix</taxon>
    </lineage>
</organism>
<dbReference type="Gene3D" id="3.30.530.20">
    <property type="match status" value="1"/>
</dbReference>
<dbReference type="PANTHER" id="PTHR19308:SF14">
    <property type="entry name" value="START DOMAIN-CONTAINING PROTEIN"/>
    <property type="match status" value="1"/>
</dbReference>
<evidence type="ECO:0000313" key="2">
    <source>
        <dbReference type="EMBL" id="KAJ4457866.1"/>
    </source>
</evidence>
<feature type="domain" description="START" evidence="1">
    <location>
        <begin position="20"/>
        <end position="201"/>
    </location>
</feature>
<dbReference type="SMART" id="SM00234">
    <property type="entry name" value="START"/>
    <property type="match status" value="1"/>
</dbReference>
<gene>
    <name evidence="2" type="ORF">PAPYR_6544</name>
</gene>
<keyword evidence="3" id="KW-1185">Reference proteome</keyword>
<dbReference type="InterPro" id="IPR023393">
    <property type="entry name" value="START-like_dom_sf"/>
</dbReference>
<name>A0ABQ8UHF5_9EUKA</name>